<dbReference type="AlphaFoldDB" id="N0E0K1"/>
<dbReference type="EMBL" id="CAIZ01000127">
    <property type="protein sequence ID" value="CCH70422.1"/>
    <property type="molecule type" value="Genomic_DNA"/>
</dbReference>
<dbReference type="eggNOG" id="COG1216">
    <property type="taxonomic scope" value="Bacteria"/>
</dbReference>
<evidence type="ECO:0000256" key="1">
    <source>
        <dbReference type="ARBA" id="ARBA00004141"/>
    </source>
</evidence>
<evidence type="ECO:0000313" key="9">
    <source>
        <dbReference type="Proteomes" id="UP000013167"/>
    </source>
</evidence>
<name>N0E0K1_9MICO</name>
<dbReference type="OrthoDB" id="9810303at2"/>
<protein>
    <submittedName>
        <fullName evidence="8">Glycosyl transferase</fullName>
    </submittedName>
</protein>
<keyword evidence="4 5" id="KW-0472">Membrane</keyword>
<evidence type="ECO:0000256" key="3">
    <source>
        <dbReference type="ARBA" id="ARBA00022989"/>
    </source>
</evidence>
<gene>
    <name evidence="8" type="ORF">BN10_570029</name>
</gene>
<evidence type="ECO:0000256" key="5">
    <source>
        <dbReference type="SAM" id="Phobius"/>
    </source>
</evidence>
<dbReference type="CDD" id="cd04179">
    <property type="entry name" value="DPM_DPG-synthase_like"/>
    <property type="match status" value="1"/>
</dbReference>
<keyword evidence="2 5" id="KW-0812">Transmembrane</keyword>
<keyword evidence="8" id="KW-0808">Transferase</keyword>
<feature type="domain" description="Glycosyltransferase 2-like" evidence="6">
    <location>
        <begin position="3"/>
        <end position="128"/>
    </location>
</feature>
<dbReference type="InterPro" id="IPR007267">
    <property type="entry name" value="GtrA_DPMS_TM"/>
</dbReference>
<dbReference type="InterPro" id="IPR001173">
    <property type="entry name" value="Glyco_trans_2-like"/>
</dbReference>
<dbReference type="Proteomes" id="UP000013167">
    <property type="component" value="Unassembled WGS sequence"/>
</dbReference>
<evidence type="ECO:0000313" key="8">
    <source>
        <dbReference type="EMBL" id="CCH70422.1"/>
    </source>
</evidence>
<dbReference type="PANTHER" id="PTHR10859:SF114">
    <property type="entry name" value="DOLICHOL-PHOSPHATE MANNOSYLTRANSFERASE"/>
    <property type="match status" value="1"/>
</dbReference>
<dbReference type="GO" id="GO:0016740">
    <property type="term" value="F:transferase activity"/>
    <property type="evidence" value="ECO:0007669"/>
    <property type="project" value="UniProtKB-KW"/>
</dbReference>
<keyword evidence="9" id="KW-1185">Reference proteome</keyword>
<dbReference type="HOGENOM" id="CLU_033536_2_0_11"/>
<proteinExistence type="predicted"/>
<comment type="subcellular location">
    <subcellularLocation>
        <location evidence="1">Membrane</location>
        <topology evidence="1">Multi-pass membrane protein</topology>
    </subcellularLocation>
</comment>
<comment type="caution">
    <text evidence="8">The sequence shown here is derived from an EMBL/GenBank/DDBJ whole genome shotgun (WGS) entry which is preliminary data.</text>
</comment>
<accession>N0E0K1</accession>
<organism evidence="8 9">
    <name type="scientific">Phycicoccus elongatus Lp2</name>
    <dbReference type="NCBI Taxonomy" id="1193181"/>
    <lineage>
        <taxon>Bacteria</taxon>
        <taxon>Bacillati</taxon>
        <taxon>Actinomycetota</taxon>
        <taxon>Actinomycetes</taxon>
        <taxon>Micrococcales</taxon>
        <taxon>Intrasporangiaceae</taxon>
        <taxon>Phycicoccus</taxon>
    </lineage>
</organism>
<dbReference type="STRING" id="1193181.BN10_570029"/>
<keyword evidence="3 5" id="KW-1133">Transmembrane helix</keyword>
<dbReference type="PANTHER" id="PTHR10859">
    <property type="entry name" value="GLYCOSYL TRANSFERASE"/>
    <property type="match status" value="1"/>
</dbReference>
<reference evidence="8 9" key="1">
    <citation type="journal article" date="2013" name="ISME J.">
        <title>A metabolic model for members of the genus Tetrasphaera involved in enhanced biological phosphorus removal.</title>
        <authorList>
            <person name="Kristiansen R."/>
            <person name="Nguyen H.T.T."/>
            <person name="Saunders A.M."/>
            <person name="Nielsen J.L."/>
            <person name="Wimmer R."/>
            <person name="Le V.Q."/>
            <person name="McIlroy S.J."/>
            <person name="Petrovski S."/>
            <person name="Seviour R.J."/>
            <person name="Calteau A."/>
            <person name="Nielsen K.L."/>
            <person name="Nielsen P.H."/>
        </authorList>
    </citation>
    <scope>NUCLEOTIDE SEQUENCE [LARGE SCALE GENOMIC DNA]</scope>
    <source>
        <strain evidence="8 9">Lp2</strain>
    </source>
</reference>
<dbReference type="GO" id="GO:0000271">
    <property type="term" value="P:polysaccharide biosynthetic process"/>
    <property type="evidence" value="ECO:0007669"/>
    <property type="project" value="InterPro"/>
</dbReference>
<feature type="domain" description="GtrA/DPMS transmembrane" evidence="7">
    <location>
        <begin position="222"/>
        <end position="335"/>
    </location>
</feature>
<dbReference type="Pfam" id="PF00535">
    <property type="entry name" value="Glycos_transf_2"/>
    <property type="match status" value="1"/>
</dbReference>
<dbReference type="InterPro" id="IPR029044">
    <property type="entry name" value="Nucleotide-diphossugar_trans"/>
</dbReference>
<dbReference type="GO" id="GO:0006487">
    <property type="term" value="P:protein N-linked glycosylation"/>
    <property type="evidence" value="ECO:0007669"/>
    <property type="project" value="TreeGrafter"/>
</dbReference>
<evidence type="ECO:0000259" key="6">
    <source>
        <dbReference type="Pfam" id="PF00535"/>
    </source>
</evidence>
<dbReference type="SUPFAM" id="SSF53448">
    <property type="entry name" value="Nucleotide-diphospho-sugar transferases"/>
    <property type="match status" value="1"/>
</dbReference>
<dbReference type="Gene3D" id="3.90.550.10">
    <property type="entry name" value="Spore Coat Polysaccharide Biosynthesis Protein SpsA, Chain A"/>
    <property type="match status" value="1"/>
</dbReference>
<dbReference type="GO" id="GO:0016020">
    <property type="term" value="C:membrane"/>
    <property type="evidence" value="ECO:0007669"/>
    <property type="project" value="UniProtKB-SubCell"/>
</dbReference>
<evidence type="ECO:0000259" key="7">
    <source>
        <dbReference type="Pfam" id="PF04138"/>
    </source>
</evidence>
<sequence>MVILVPSYEPDTRLLVLVDALVAATDDPVVVVDDGSGAAYADLFAKVAMAGATVLTHRVNRGKGAALKTGFAHIAATHPGADVVCADSDGQHAVADIVRVADRLALGDIDMVLGGRRFTGRVPARSRIGNALTRHAFTLATGSRIHDTQTGLRGHRAATLAWLTSIDGDRFEYELRVLLATAREGLRLDEIEIETIYLEGNASSHFRPLWDSLAVWGQLLAFTASSLVGFAVDVALLALLHALTGSVLVAVVGARLASGSINFALNRRFVFAGGRALPLGAAACRYAALAAVILLANTLLMEGLVIVTGSLVIAKVATELSLFMGSYVVQRTAIFGPHRGSPGRACVNVAETTLTPSTQ</sequence>
<evidence type="ECO:0000256" key="4">
    <source>
        <dbReference type="ARBA" id="ARBA00023136"/>
    </source>
</evidence>
<feature type="transmembrane region" description="Helical" evidence="5">
    <location>
        <begin position="238"/>
        <end position="265"/>
    </location>
</feature>
<evidence type="ECO:0000256" key="2">
    <source>
        <dbReference type="ARBA" id="ARBA00022692"/>
    </source>
</evidence>
<dbReference type="RefSeq" id="WP_010850271.1">
    <property type="nucleotide sequence ID" value="NZ_HF570956.1"/>
</dbReference>
<dbReference type="Pfam" id="PF04138">
    <property type="entry name" value="GtrA_DPMS_TM"/>
    <property type="match status" value="1"/>
</dbReference>